<dbReference type="CDD" id="cd01171">
    <property type="entry name" value="YXKO-related"/>
    <property type="match status" value="1"/>
</dbReference>
<sequence length="372" mass="38675">MGVRHRRGCSFGQHCFGLGVILGSGSYLLLRLDSTLSGTGLMACTVSSAARFLQQVAPPLDGNSHKGQGGRVGVLGGSKEYTGAPYYAGSSALRTGAELVYVFTAEEAALPIKSYSPELMVTAVYSGAGDAAKLADNVVSQLPRLHSLVIGCGLGRQAAVLEGTARVIAAARERGLPIVIDADGLQLIAERPSVIAGYDRALLTPNVMELRKLMGGLGIAHTESEDLASQLISVCRALDGPTVLLKGRQDLISTVAEGSRGGGQAKRYGVVSCMEPGAPRRSGGLGDVLAGTLATLVAWLQPGAGGVGIGGWNLTDAALAGCTLTRRSCCAAFKRRKRAMTAPDVLEELGTVFEELCPAEMTNPKQQMQHKL</sequence>
<comment type="function">
    <text evidence="6">Catalyzes the dehydration of the S-form of NAD(P)HX at the expense of ATP, which is converted to ADP. Together with NAD(P)HX epimerase, which catalyzes the epimerization of the S- and R-forms, the enzyme allows the repair of both epimers of NAD(P)HX, a damaged form of NAD(P)H that is a result of enzymatic or heat-dependent hydration.</text>
</comment>
<dbReference type="NCBIfam" id="TIGR00196">
    <property type="entry name" value="yjeF_cterm"/>
    <property type="match status" value="1"/>
</dbReference>
<dbReference type="GO" id="GO:0110051">
    <property type="term" value="P:metabolite repair"/>
    <property type="evidence" value="ECO:0007669"/>
    <property type="project" value="TreeGrafter"/>
</dbReference>
<dbReference type="InterPro" id="IPR000631">
    <property type="entry name" value="CARKD"/>
</dbReference>
<evidence type="ECO:0000313" key="8">
    <source>
        <dbReference type="EMBL" id="CAE8719476.1"/>
    </source>
</evidence>
<evidence type="ECO:0000256" key="1">
    <source>
        <dbReference type="ARBA" id="ARBA00022741"/>
    </source>
</evidence>
<organism evidence="8 9">
    <name type="scientific">Polarella glacialis</name>
    <name type="common">Dinoflagellate</name>
    <dbReference type="NCBI Taxonomy" id="89957"/>
    <lineage>
        <taxon>Eukaryota</taxon>
        <taxon>Sar</taxon>
        <taxon>Alveolata</taxon>
        <taxon>Dinophyceae</taxon>
        <taxon>Suessiales</taxon>
        <taxon>Suessiaceae</taxon>
        <taxon>Polarella</taxon>
    </lineage>
</organism>
<dbReference type="Proteomes" id="UP000626109">
    <property type="component" value="Unassembled WGS sequence"/>
</dbReference>
<accession>A0A813L4Z7</accession>
<feature type="binding site" evidence="6">
    <location>
        <begin position="206"/>
        <end position="212"/>
    </location>
    <ligand>
        <name>(6S)-NADPHX</name>
        <dbReference type="ChEBI" id="CHEBI:64076"/>
    </ligand>
</feature>
<dbReference type="PANTHER" id="PTHR12592:SF0">
    <property type="entry name" value="ATP-DEPENDENT (S)-NAD(P)H-HYDRATE DEHYDRATASE"/>
    <property type="match status" value="1"/>
</dbReference>
<dbReference type="SUPFAM" id="SSF53613">
    <property type="entry name" value="Ribokinase-like"/>
    <property type="match status" value="1"/>
</dbReference>
<comment type="catalytic activity">
    <reaction evidence="6">
        <text>(6S)-NADPHX + ATP = ADP + phosphate + NADPH + H(+)</text>
        <dbReference type="Rhea" id="RHEA:32231"/>
        <dbReference type="ChEBI" id="CHEBI:15378"/>
        <dbReference type="ChEBI" id="CHEBI:30616"/>
        <dbReference type="ChEBI" id="CHEBI:43474"/>
        <dbReference type="ChEBI" id="CHEBI:57783"/>
        <dbReference type="ChEBI" id="CHEBI:64076"/>
        <dbReference type="ChEBI" id="CHEBI:456216"/>
        <dbReference type="EC" id="4.2.1.93"/>
    </reaction>
</comment>
<keyword evidence="6" id="KW-0597">Phosphoprotein</keyword>
<evidence type="ECO:0000256" key="5">
    <source>
        <dbReference type="ARBA" id="ARBA00023239"/>
    </source>
</evidence>
<evidence type="ECO:0000313" key="9">
    <source>
        <dbReference type="Proteomes" id="UP000626109"/>
    </source>
</evidence>
<dbReference type="PANTHER" id="PTHR12592">
    <property type="entry name" value="ATP-DEPENDENT (S)-NAD(P)H-HYDRATE DEHYDRATASE FAMILY MEMBER"/>
    <property type="match status" value="1"/>
</dbReference>
<feature type="binding site" evidence="6">
    <location>
        <position position="287"/>
    </location>
    <ligand>
        <name>(6S)-NADPHX</name>
        <dbReference type="ChEBI" id="CHEBI:64076"/>
    </ligand>
</feature>
<name>A0A813L4Z7_POLGL</name>
<dbReference type="EC" id="4.2.1.93" evidence="6"/>
<dbReference type="AlphaFoldDB" id="A0A813L4Z7"/>
<protein>
    <recommendedName>
        <fullName evidence="6">ATP-dependent (S)-NAD(P)H-hydrate dehydratase</fullName>
        <ecNumber evidence="6">4.2.1.93</ecNumber>
    </recommendedName>
    <alternativeName>
        <fullName evidence="6">ATP-dependent NAD(P)HX dehydratase</fullName>
    </alternativeName>
</protein>
<proteinExistence type="inferred from homology"/>
<dbReference type="PROSITE" id="PS01050">
    <property type="entry name" value="YJEF_C_2"/>
    <property type="match status" value="1"/>
</dbReference>
<dbReference type="GO" id="GO:0046496">
    <property type="term" value="P:nicotinamide nucleotide metabolic process"/>
    <property type="evidence" value="ECO:0007669"/>
    <property type="project" value="UniProtKB-UniRule"/>
</dbReference>
<keyword evidence="2 6" id="KW-0067">ATP-binding</keyword>
<feature type="binding site" evidence="6">
    <location>
        <begin position="277"/>
        <end position="286"/>
    </location>
    <ligand>
        <name>ATP</name>
        <dbReference type="ChEBI" id="CHEBI:30616"/>
    </ligand>
</feature>
<dbReference type="GO" id="GO:0005524">
    <property type="term" value="F:ATP binding"/>
    <property type="evidence" value="ECO:0007669"/>
    <property type="project" value="UniProtKB-KW"/>
</dbReference>
<dbReference type="Pfam" id="PF01256">
    <property type="entry name" value="Carb_kinase"/>
    <property type="match status" value="1"/>
</dbReference>
<gene>
    <name evidence="8" type="ORF">PGLA2088_LOCUS40686</name>
</gene>
<feature type="binding site" evidence="6">
    <location>
        <position position="153"/>
    </location>
    <ligand>
        <name>(6S)-NADPHX</name>
        <dbReference type="ChEBI" id="CHEBI:64076"/>
    </ligand>
</feature>
<dbReference type="HAMAP" id="MF_01965">
    <property type="entry name" value="NADHX_dehydratase"/>
    <property type="match status" value="1"/>
</dbReference>
<comment type="catalytic activity">
    <reaction evidence="6">
        <text>(6S)-NADHX + ATP = ADP + phosphate + NADH + H(+)</text>
        <dbReference type="Rhea" id="RHEA:19017"/>
        <dbReference type="ChEBI" id="CHEBI:15378"/>
        <dbReference type="ChEBI" id="CHEBI:30616"/>
        <dbReference type="ChEBI" id="CHEBI:43474"/>
        <dbReference type="ChEBI" id="CHEBI:57945"/>
        <dbReference type="ChEBI" id="CHEBI:64074"/>
        <dbReference type="ChEBI" id="CHEBI:456216"/>
        <dbReference type="EC" id="4.2.1.93"/>
    </reaction>
</comment>
<comment type="cofactor">
    <cofactor evidence="6">
        <name>Mg(2+)</name>
        <dbReference type="ChEBI" id="CHEBI:18420"/>
    </cofactor>
</comment>
<keyword evidence="1 6" id="KW-0547">Nucleotide-binding</keyword>
<dbReference type="InterPro" id="IPR017953">
    <property type="entry name" value="Carbohydrate_kinase_pred_CS"/>
</dbReference>
<keyword evidence="5 6" id="KW-0456">Lyase</keyword>
<evidence type="ECO:0000256" key="6">
    <source>
        <dbReference type="HAMAP-Rule" id="MF_03157"/>
    </source>
</evidence>
<dbReference type="EMBL" id="CAJNNW010033546">
    <property type="protein sequence ID" value="CAE8719476.1"/>
    <property type="molecule type" value="Genomic_DNA"/>
</dbReference>
<dbReference type="GO" id="GO:0047453">
    <property type="term" value="F:ATP-dependent NAD(P)H-hydrate dehydratase activity"/>
    <property type="evidence" value="ECO:0007669"/>
    <property type="project" value="UniProtKB-UniRule"/>
</dbReference>
<keyword evidence="4 6" id="KW-0520">NAD</keyword>
<feature type="binding site" evidence="6">
    <location>
        <begin position="246"/>
        <end position="250"/>
    </location>
    <ligand>
        <name>ATP</name>
        <dbReference type="ChEBI" id="CHEBI:30616"/>
    </ligand>
</feature>
<feature type="domain" description="YjeF C-terminal" evidence="7">
    <location>
        <begin position="49"/>
        <end position="356"/>
    </location>
</feature>
<comment type="similarity">
    <text evidence="6">Belongs to the NnrD/CARKD family.</text>
</comment>
<evidence type="ECO:0000256" key="4">
    <source>
        <dbReference type="ARBA" id="ARBA00023027"/>
    </source>
</evidence>
<reference evidence="8" key="1">
    <citation type="submission" date="2021-02" db="EMBL/GenBank/DDBJ databases">
        <authorList>
            <person name="Dougan E. K."/>
            <person name="Rhodes N."/>
            <person name="Thang M."/>
            <person name="Chan C."/>
        </authorList>
    </citation>
    <scope>NUCLEOTIDE SEQUENCE</scope>
</reference>
<evidence type="ECO:0000256" key="3">
    <source>
        <dbReference type="ARBA" id="ARBA00022857"/>
    </source>
</evidence>
<evidence type="ECO:0000256" key="2">
    <source>
        <dbReference type="ARBA" id="ARBA00022840"/>
    </source>
</evidence>
<dbReference type="Gene3D" id="3.40.1190.20">
    <property type="match status" value="1"/>
</dbReference>
<keyword evidence="3" id="KW-0521">NADP</keyword>
<dbReference type="InterPro" id="IPR029056">
    <property type="entry name" value="Ribokinase-like"/>
</dbReference>
<dbReference type="PROSITE" id="PS51383">
    <property type="entry name" value="YJEF_C_3"/>
    <property type="match status" value="1"/>
</dbReference>
<evidence type="ECO:0000259" key="7">
    <source>
        <dbReference type="PROSITE" id="PS51383"/>
    </source>
</evidence>
<comment type="caution">
    <text evidence="8">The sequence shown here is derived from an EMBL/GenBank/DDBJ whole genome shotgun (WGS) entry which is preliminary data.</text>
</comment>